<gene>
    <name evidence="4" type="ORF">JCM16776_0763</name>
</gene>
<feature type="domain" description="Baseplate J-like central" evidence="2">
    <location>
        <begin position="206"/>
        <end position="275"/>
    </location>
</feature>
<dbReference type="OrthoDB" id="9793802at2"/>
<dbReference type="STRING" id="1122172.GCA_000373045_00639"/>
<keyword evidence="5" id="KW-1185">Reference proteome</keyword>
<dbReference type="InterPro" id="IPR006949">
    <property type="entry name" value="Barrel_Baseplate_J-like"/>
</dbReference>
<evidence type="ECO:0000313" key="4">
    <source>
        <dbReference type="EMBL" id="BBM40543.1"/>
    </source>
</evidence>
<sequence length="372" mass="42618">MSEISNEEYEIIDADSWELKRDMIDKFQELSGRQLTESSPETLIFETVAYLFGLREEKYNDEMKQNYLRFARNERLDLKGEFYGNRGKRLVEQPAVATFRFYITDIQVTDIIIPKGSRIQYNELYFSTDEQYKIGKGDLYVDGIATCNTSGTVGNDIPVGQINTMVDIFPHYDKVENITASNNGAEIEQDDNYRARIREIPESFTTAGSKGAYEFWAKSASTNIVDVVAYSPSATNVDIYVLTDSLTLTNELKKRIEEMLNTDNIRPLTDNVTIKQAIKTSYTIDFDYYIDKSNETLVNVIKNNVEKAVKDFKNWQQNKMGRDINPDELIKLLKLAGVKRVVLRNPAFKVLDFNEIAENTSVTSNYLGVENI</sequence>
<dbReference type="PANTHER" id="PTHR35862:SF1">
    <property type="entry name" value="FELS-2 PROPHAGE PROTEIN"/>
    <property type="match status" value="1"/>
</dbReference>
<dbReference type="KEGG" id="lsz:JCM16776_0763"/>
<dbReference type="RefSeq" id="WP_018450266.1">
    <property type="nucleotide sequence ID" value="NZ_AP019827.1"/>
</dbReference>
<feature type="domain" description="Baseplate J-like C-terminal" evidence="3">
    <location>
        <begin position="290"/>
        <end position="363"/>
    </location>
</feature>
<evidence type="ECO:0000313" key="5">
    <source>
        <dbReference type="Proteomes" id="UP000322617"/>
    </source>
</evidence>
<dbReference type="InterPro" id="IPR058531">
    <property type="entry name" value="Baseplate_J_M"/>
</dbReference>
<dbReference type="PIRSF" id="PIRSF020481">
    <property type="entry name" value="BAP"/>
    <property type="match status" value="1"/>
</dbReference>
<dbReference type="InterPro" id="IPR058530">
    <property type="entry name" value="Baseplate_J-like_C"/>
</dbReference>
<dbReference type="PANTHER" id="PTHR35862">
    <property type="entry name" value="FELS-2 PROPHAGE PROTEIN"/>
    <property type="match status" value="1"/>
</dbReference>
<dbReference type="Proteomes" id="UP000322617">
    <property type="component" value="Chromosome"/>
</dbReference>
<protein>
    <submittedName>
        <fullName evidence="4">Uncharacterized protein</fullName>
    </submittedName>
</protein>
<evidence type="ECO:0000259" key="1">
    <source>
        <dbReference type="Pfam" id="PF04865"/>
    </source>
</evidence>
<dbReference type="Pfam" id="PF04865">
    <property type="entry name" value="Baseplate_J"/>
    <property type="match status" value="1"/>
</dbReference>
<dbReference type="InterPro" id="IPR014507">
    <property type="entry name" value="Baseplate_assembly_J_pred"/>
</dbReference>
<name>A0A510JSD7_9FUSO</name>
<evidence type="ECO:0000259" key="3">
    <source>
        <dbReference type="Pfam" id="PF26079"/>
    </source>
</evidence>
<dbReference type="Pfam" id="PF26078">
    <property type="entry name" value="Baseplate_J_M"/>
    <property type="match status" value="1"/>
</dbReference>
<evidence type="ECO:0000259" key="2">
    <source>
        <dbReference type="Pfam" id="PF26078"/>
    </source>
</evidence>
<dbReference type="Pfam" id="PF26079">
    <property type="entry name" value="Baseplate_J_C"/>
    <property type="match status" value="1"/>
</dbReference>
<proteinExistence type="predicted"/>
<dbReference type="AlphaFoldDB" id="A0A510JSD7"/>
<reference evidence="4 5" key="1">
    <citation type="submission" date="2019-07" db="EMBL/GenBank/DDBJ databases">
        <title>Complete Genome Sequence of Leptotrichia shahii Strain JCM 16776.</title>
        <authorList>
            <person name="Watanabe S."/>
            <person name="Cui L."/>
        </authorList>
    </citation>
    <scope>NUCLEOTIDE SEQUENCE [LARGE SCALE GENOMIC DNA]</scope>
    <source>
        <strain evidence="4 5">JCM16776</strain>
    </source>
</reference>
<organism evidence="4 5">
    <name type="scientific">Leptotrichia shahii</name>
    <dbReference type="NCBI Taxonomy" id="157691"/>
    <lineage>
        <taxon>Bacteria</taxon>
        <taxon>Fusobacteriati</taxon>
        <taxon>Fusobacteriota</taxon>
        <taxon>Fusobacteriia</taxon>
        <taxon>Fusobacteriales</taxon>
        <taxon>Leptotrichiaceae</taxon>
        <taxon>Leptotrichia</taxon>
    </lineage>
</organism>
<dbReference type="InterPro" id="IPR052726">
    <property type="entry name" value="Phage_Baseplate_Hub"/>
</dbReference>
<accession>A0A510JSD7</accession>
<feature type="domain" description="Baseplate protein J-like barrel" evidence="1">
    <location>
        <begin position="109"/>
        <end position="184"/>
    </location>
</feature>
<dbReference type="EMBL" id="AP019827">
    <property type="protein sequence ID" value="BBM40543.1"/>
    <property type="molecule type" value="Genomic_DNA"/>
</dbReference>